<keyword evidence="4" id="KW-1003">Cell membrane</keyword>
<organism evidence="9 10">
    <name type="scientific">Vagococcus salmoninarum</name>
    <dbReference type="NCBI Taxonomy" id="2739"/>
    <lineage>
        <taxon>Bacteria</taxon>
        <taxon>Bacillati</taxon>
        <taxon>Bacillota</taxon>
        <taxon>Bacilli</taxon>
        <taxon>Lactobacillales</taxon>
        <taxon>Enterococcaceae</taxon>
        <taxon>Vagococcus</taxon>
    </lineage>
</organism>
<keyword evidence="3" id="KW-0813">Transport</keyword>
<dbReference type="PANTHER" id="PTHR30472:SF19">
    <property type="entry name" value="PETROBACTIN IMPORT SYSTEM PERMEASE PROTEIN YCLO"/>
    <property type="match status" value="1"/>
</dbReference>
<dbReference type="PANTHER" id="PTHR30472">
    <property type="entry name" value="FERRIC ENTEROBACTIN TRANSPORT SYSTEM PERMEASE PROTEIN"/>
    <property type="match status" value="1"/>
</dbReference>
<dbReference type="CDD" id="cd06550">
    <property type="entry name" value="TM_ABC_iron-siderophores_like"/>
    <property type="match status" value="1"/>
</dbReference>
<dbReference type="Proteomes" id="UP000287239">
    <property type="component" value="Unassembled WGS sequence"/>
</dbReference>
<dbReference type="SUPFAM" id="SSF81345">
    <property type="entry name" value="ABC transporter involved in vitamin B12 uptake, BtuC"/>
    <property type="match status" value="1"/>
</dbReference>
<feature type="transmembrane region" description="Helical" evidence="8">
    <location>
        <begin position="46"/>
        <end position="66"/>
    </location>
</feature>
<feature type="transmembrane region" description="Helical" evidence="8">
    <location>
        <begin position="134"/>
        <end position="160"/>
    </location>
</feature>
<protein>
    <submittedName>
        <fullName evidence="9">Iron ABC transporter permease</fullName>
    </submittedName>
</protein>
<keyword evidence="5 8" id="KW-0812">Transmembrane</keyword>
<evidence type="ECO:0000256" key="3">
    <source>
        <dbReference type="ARBA" id="ARBA00022448"/>
    </source>
</evidence>
<feature type="transmembrane region" description="Helical" evidence="8">
    <location>
        <begin position="12"/>
        <end position="34"/>
    </location>
</feature>
<evidence type="ECO:0000256" key="4">
    <source>
        <dbReference type="ARBA" id="ARBA00022475"/>
    </source>
</evidence>
<name>A0A429ZSM7_9ENTE</name>
<comment type="subcellular location">
    <subcellularLocation>
        <location evidence="1">Cell membrane</location>
        <topology evidence="1">Multi-pass membrane protein</topology>
    </subcellularLocation>
</comment>
<comment type="caution">
    <text evidence="9">The sequence shown here is derived from an EMBL/GenBank/DDBJ whole genome shotgun (WGS) entry which is preliminary data.</text>
</comment>
<evidence type="ECO:0000256" key="5">
    <source>
        <dbReference type="ARBA" id="ARBA00022692"/>
    </source>
</evidence>
<evidence type="ECO:0000256" key="1">
    <source>
        <dbReference type="ARBA" id="ARBA00004651"/>
    </source>
</evidence>
<evidence type="ECO:0000313" key="10">
    <source>
        <dbReference type="Proteomes" id="UP000287239"/>
    </source>
</evidence>
<keyword evidence="10" id="KW-1185">Reference proteome</keyword>
<dbReference type="RefSeq" id="WP_126778965.1">
    <property type="nucleotide sequence ID" value="NZ_CAUQJP010000020.1"/>
</dbReference>
<dbReference type="OrthoDB" id="9796260at2"/>
<dbReference type="Gene3D" id="1.10.3470.10">
    <property type="entry name" value="ABC transporter involved in vitamin B12 uptake, BtuC"/>
    <property type="match status" value="1"/>
</dbReference>
<dbReference type="EMBL" id="NGJU01000006">
    <property type="protein sequence ID" value="RST96687.1"/>
    <property type="molecule type" value="Genomic_DNA"/>
</dbReference>
<evidence type="ECO:0000313" key="9">
    <source>
        <dbReference type="EMBL" id="RST96687.1"/>
    </source>
</evidence>
<evidence type="ECO:0000256" key="6">
    <source>
        <dbReference type="ARBA" id="ARBA00022989"/>
    </source>
</evidence>
<reference evidence="9 10" key="1">
    <citation type="submission" date="2017-05" db="EMBL/GenBank/DDBJ databases">
        <title>Vagococcus spp. assemblies.</title>
        <authorList>
            <person name="Gulvik C.A."/>
        </authorList>
    </citation>
    <scope>NUCLEOTIDE SEQUENCE [LARGE SCALE GENOMIC DNA]</scope>
    <source>
        <strain evidence="9 10">NCFB 2777</strain>
    </source>
</reference>
<keyword evidence="6 8" id="KW-1133">Transmembrane helix</keyword>
<dbReference type="GO" id="GO:0005886">
    <property type="term" value="C:plasma membrane"/>
    <property type="evidence" value="ECO:0007669"/>
    <property type="project" value="UniProtKB-SubCell"/>
</dbReference>
<sequence>MKKNLTSQRSKLLILLVAVLVIAWLFLTYQTYGNWEFALKLRGKKLLAFVFVGIATSFSTITFQTITHNHFLTPSILGFDSLYILIQTSLFFLLGSQFGQVLGNHLVMFGINVILMVTLSTVLFFFLLKKGEHNLYLLLMIGMILGTFFSSASTFLQVLLDPNEYDKLQGKLFASFGNVDVSLVAVAGVVMLVVVTFLWQSAHKLDVLHLGAEKAKNLGIDVSKFQISLLIAVSILVALSTALVGPVTFLGFIVANLTYQFLGTFRHRSLFVGSSLLGIFLLIVGQFFVEQVFKWNTTMSVVIEFIGGLYFISKILRERQAGR</sequence>
<feature type="transmembrane region" description="Helical" evidence="8">
    <location>
        <begin position="227"/>
        <end position="257"/>
    </location>
</feature>
<dbReference type="InterPro" id="IPR000522">
    <property type="entry name" value="ABC_transptr_permease_BtuC"/>
</dbReference>
<feature type="transmembrane region" description="Helical" evidence="8">
    <location>
        <begin position="106"/>
        <end position="128"/>
    </location>
</feature>
<dbReference type="GO" id="GO:0022857">
    <property type="term" value="F:transmembrane transporter activity"/>
    <property type="evidence" value="ECO:0007669"/>
    <property type="project" value="InterPro"/>
</dbReference>
<dbReference type="GeneID" id="98567817"/>
<feature type="transmembrane region" description="Helical" evidence="8">
    <location>
        <begin position="72"/>
        <end position="94"/>
    </location>
</feature>
<feature type="transmembrane region" description="Helical" evidence="8">
    <location>
        <begin position="172"/>
        <end position="199"/>
    </location>
</feature>
<feature type="transmembrane region" description="Helical" evidence="8">
    <location>
        <begin position="269"/>
        <end position="289"/>
    </location>
</feature>
<dbReference type="AlphaFoldDB" id="A0A429ZSM7"/>
<dbReference type="InterPro" id="IPR037294">
    <property type="entry name" value="ABC_BtuC-like"/>
</dbReference>
<proteinExistence type="inferred from homology"/>
<evidence type="ECO:0000256" key="8">
    <source>
        <dbReference type="SAM" id="Phobius"/>
    </source>
</evidence>
<evidence type="ECO:0000256" key="7">
    <source>
        <dbReference type="ARBA" id="ARBA00023136"/>
    </source>
</evidence>
<dbReference type="GO" id="GO:0033214">
    <property type="term" value="P:siderophore-iron import into cell"/>
    <property type="evidence" value="ECO:0007669"/>
    <property type="project" value="TreeGrafter"/>
</dbReference>
<comment type="similarity">
    <text evidence="2">Belongs to the binding-protein-dependent transport system permease family. FecCD subfamily.</text>
</comment>
<accession>A0A429ZSM7</accession>
<gene>
    <name evidence="9" type="ORF">CBF35_05495</name>
</gene>
<evidence type="ECO:0000256" key="2">
    <source>
        <dbReference type="ARBA" id="ARBA00007935"/>
    </source>
</evidence>
<dbReference type="Pfam" id="PF01032">
    <property type="entry name" value="FecCD"/>
    <property type="match status" value="1"/>
</dbReference>
<keyword evidence="7 8" id="KW-0472">Membrane</keyword>